<dbReference type="EMBL" id="JANRML010000008">
    <property type="protein sequence ID" value="MCZ2221201.1"/>
    <property type="molecule type" value="Genomic_DNA"/>
</dbReference>
<dbReference type="Pfam" id="PF04480">
    <property type="entry name" value="DUF559"/>
    <property type="match status" value="1"/>
</dbReference>
<accession>A0A9Q4NSF5</accession>
<keyword evidence="2" id="KW-0378">Hydrolase</keyword>
<dbReference type="AlphaFoldDB" id="A0A9Q4NSF5"/>
<name>A0A9Q4NSF5_9CORY</name>
<organism evidence="2 3">
    <name type="scientific">Corynebacterium pilbarense</name>
    <dbReference type="NCBI Taxonomy" id="1288393"/>
    <lineage>
        <taxon>Bacteria</taxon>
        <taxon>Bacillati</taxon>
        <taxon>Actinomycetota</taxon>
        <taxon>Actinomycetes</taxon>
        <taxon>Mycobacteriales</taxon>
        <taxon>Corynebacteriaceae</taxon>
        <taxon>Corynebacterium</taxon>
    </lineage>
</organism>
<evidence type="ECO:0000259" key="1">
    <source>
        <dbReference type="Pfam" id="PF04480"/>
    </source>
</evidence>
<dbReference type="InterPro" id="IPR007569">
    <property type="entry name" value="DUF559"/>
</dbReference>
<reference evidence="2" key="1">
    <citation type="submission" date="2022-08" db="EMBL/GenBank/DDBJ databases">
        <title>Corynebacterium sp. nov., isolated from clinical breast specimens.</title>
        <authorList>
            <person name="Zhang T."/>
        </authorList>
    </citation>
    <scope>NUCLEOTIDE SEQUENCE</scope>
    <source>
        <strain evidence="2">CCUG 57942</strain>
    </source>
</reference>
<sequence>MDSARRSELIGQLVDMRRIPAHDTDTRTKMINGGLHRLTKSLYVDRHTWDGLKRHEQDYLRCYAASSQSVKAVLVGKSAARLCGVWTIQRKNEPVTLADPDGRPTSRKGKWTGYEYRYMTVPESDIVREGTQRFTNAVRTAIDIAREHGVEEGIVAIDSVLSGHDERTAQAIVDEFSRTIARMAGTRGIAKARKALARANRFSESPYESLLRTIFERYGVPFHQQAQIGRYRVDFLVGENVVVEVDGDEKFEEDPVEAGRRQRIREDWLREQGYEVLRVYPSQIRRNELTVIQRLRECWGRAQQRVPVSEPAWQWYPQGPGRQVHLPAGF</sequence>
<evidence type="ECO:0000313" key="3">
    <source>
        <dbReference type="Proteomes" id="UP001071110"/>
    </source>
</evidence>
<dbReference type="Gene3D" id="3.40.960.10">
    <property type="entry name" value="VSR Endonuclease"/>
    <property type="match status" value="1"/>
</dbReference>
<dbReference type="Proteomes" id="UP001071110">
    <property type="component" value="Unassembled WGS sequence"/>
</dbReference>
<keyword evidence="2" id="KW-0255">Endonuclease</keyword>
<proteinExistence type="predicted"/>
<keyword evidence="2" id="KW-0540">Nuclease</keyword>
<comment type="caution">
    <text evidence="2">The sequence shown here is derived from an EMBL/GenBank/DDBJ whole genome shotgun (WGS) entry which is preliminary data.</text>
</comment>
<keyword evidence="3" id="KW-1185">Reference proteome</keyword>
<dbReference type="SUPFAM" id="SSF52980">
    <property type="entry name" value="Restriction endonuclease-like"/>
    <property type="match status" value="1"/>
</dbReference>
<dbReference type="GO" id="GO:0004519">
    <property type="term" value="F:endonuclease activity"/>
    <property type="evidence" value="ECO:0007669"/>
    <property type="project" value="UniProtKB-KW"/>
</dbReference>
<feature type="domain" description="DUF559" evidence="1">
    <location>
        <begin position="218"/>
        <end position="295"/>
    </location>
</feature>
<gene>
    <name evidence="2" type="ORF">NUW87_07410</name>
</gene>
<protein>
    <submittedName>
        <fullName evidence="2">Endonuclease domain-containing protein</fullName>
    </submittedName>
</protein>
<dbReference type="RefSeq" id="WP_269027894.1">
    <property type="nucleotide sequence ID" value="NZ_BAABDP010000023.1"/>
</dbReference>
<dbReference type="InterPro" id="IPR011335">
    <property type="entry name" value="Restrct_endonuc-II-like"/>
</dbReference>
<evidence type="ECO:0000313" key="2">
    <source>
        <dbReference type="EMBL" id="MCZ2221201.1"/>
    </source>
</evidence>